<gene>
    <name evidence="5" type="ordered locus">Rmar_2681</name>
</gene>
<keyword evidence="6" id="KW-1185">Reference proteome</keyword>
<dbReference type="RefSeq" id="WP_012845163.1">
    <property type="nucleotide sequence ID" value="NC_013501.1"/>
</dbReference>
<dbReference type="HOGENOM" id="CLU_013985_41_3_10"/>
<keyword evidence="3" id="KW-0012">Acyltransferase</keyword>
<dbReference type="EMBL" id="CP001807">
    <property type="protein sequence ID" value="ACY49553.1"/>
    <property type="molecule type" value="Genomic_DNA"/>
</dbReference>
<dbReference type="OrthoDB" id="9805924at2"/>
<dbReference type="CDD" id="cd04301">
    <property type="entry name" value="NAT_SF"/>
    <property type="match status" value="1"/>
</dbReference>
<name>D0MGJ0_RHOM4</name>
<dbReference type="SUPFAM" id="SSF55729">
    <property type="entry name" value="Acyl-CoA N-acyltransferases (Nat)"/>
    <property type="match status" value="1"/>
</dbReference>
<evidence type="ECO:0000313" key="6">
    <source>
        <dbReference type="Proteomes" id="UP000002221"/>
    </source>
</evidence>
<feature type="domain" description="N-acetyltransferase" evidence="4">
    <location>
        <begin position="10"/>
        <end position="161"/>
    </location>
</feature>
<sequence>MKVPATDLAFRIREATPDDAETLVELILELADYEKLRHEARPDPEALRAHLHPDASPRCEALLAEDPATGEALGFALFFANYSTFLTRWGIHLEDIYVRPAYRGRGIGFALLKRVAEIAVARGAKRLEWQVLDWNEPALRFYRKLGARPMQEWITMRLSGEALERLGRDGTDV</sequence>
<dbReference type="eggNOG" id="COG0456">
    <property type="taxonomic scope" value="Bacteria"/>
</dbReference>
<dbReference type="InterPro" id="IPR000182">
    <property type="entry name" value="GNAT_dom"/>
</dbReference>
<evidence type="ECO:0000256" key="2">
    <source>
        <dbReference type="ARBA" id="ARBA00022679"/>
    </source>
</evidence>
<evidence type="ECO:0000259" key="4">
    <source>
        <dbReference type="PROSITE" id="PS51186"/>
    </source>
</evidence>
<evidence type="ECO:0000313" key="5">
    <source>
        <dbReference type="EMBL" id="ACY49553.1"/>
    </source>
</evidence>
<accession>D0MGJ0</accession>
<proteinExistence type="inferred from homology"/>
<dbReference type="STRING" id="518766.Rmar_2681"/>
<dbReference type="Pfam" id="PF00583">
    <property type="entry name" value="Acetyltransf_1"/>
    <property type="match status" value="1"/>
</dbReference>
<reference evidence="5 6" key="1">
    <citation type="journal article" date="2009" name="Stand. Genomic Sci.">
        <title>Complete genome sequence of Rhodothermus marinus type strain (R-10).</title>
        <authorList>
            <person name="Nolan M."/>
            <person name="Tindall B.J."/>
            <person name="Pomrenke H."/>
            <person name="Lapidus A."/>
            <person name="Copeland A."/>
            <person name="Glavina Del Rio T."/>
            <person name="Lucas S."/>
            <person name="Chen F."/>
            <person name="Tice H."/>
            <person name="Cheng J.F."/>
            <person name="Saunders E."/>
            <person name="Han C."/>
            <person name="Bruce D."/>
            <person name="Goodwin L."/>
            <person name="Chain P."/>
            <person name="Pitluck S."/>
            <person name="Ovchinikova G."/>
            <person name="Pati A."/>
            <person name="Ivanova N."/>
            <person name="Mavromatis K."/>
            <person name="Chen A."/>
            <person name="Palaniappan K."/>
            <person name="Land M."/>
            <person name="Hauser L."/>
            <person name="Chang Y.J."/>
            <person name="Jeffries C.D."/>
            <person name="Brettin T."/>
            <person name="Goker M."/>
            <person name="Bristow J."/>
            <person name="Eisen J.A."/>
            <person name="Markowitz V."/>
            <person name="Hugenholtz P."/>
            <person name="Kyrpides N.C."/>
            <person name="Klenk H.P."/>
            <person name="Detter J.C."/>
        </authorList>
    </citation>
    <scope>NUCLEOTIDE SEQUENCE [LARGE SCALE GENOMIC DNA]</scope>
    <source>
        <strain evidence="6">ATCC 43812 / DSM 4252 / R-10</strain>
    </source>
</reference>
<dbReference type="KEGG" id="rmr:Rmar_2681"/>
<organism evidence="5 6">
    <name type="scientific">Rhodothermus marinus (strain ATCC 43812 / DSM 4252 / R-10)</name>
    <name type="common">Rhodothermus obamensis</name>
    <dbReference type="NCBI Taxonomy" id="518766"/>
    <lineage>
        <taxon>Bacteria</taxon>
        <taxon>Pseudomonadati</taxon>
        <taxon>Rhodothermota</taxon>
        <taxon>Rhodothermia</taxon>
        <taxon>Rhodothermales</taxon>
        <taxon>Rhodothermaceae</taxon>
        <taxon>Rhodothermus</taxon>
    </lineage>
</organism>
<dbReference type="GO" id="GO:0008080">
    <property type="term" value="F:N-acetyltransferase activity"/>
    <property type="evidence" value="ECO:0007669"/>
    <property type="project" value="UniProtKB-ARBA"/>
</dbReference>
<dbReference type="PANTHER" id="PTHR10545:SF29">
    <property type="entry name" value="GH14572P-RELATED"/>
    <property type="match status" value="1"/>
</dbReference>
<dbReference type="Proteomes" id="UP000002221">
    <property type="component" value="Chromosome"/>
</dbReference>
<keyword evidence="2 5" id="KW-0808">Transferase</keyword>
<evidence type="ECO:0000256" key="3">
    <source>
        <dbReference type="ARBA" id="ARBA00023315"/>
    </source>
</evidence>
<dbReference type="PROSITE" id="PS51186">
    <property type="entry name" value="GNAT"/>
    <property type="match status" value="1"/>
</dbReference>
<dbReference type="AlphaFoldDB" id="D0MGJ0"/>
<protein>
    <submittedName>
        <fullName evidence="5">GCN5-related N-acetyltransferase</fullName>
    </submittedName>
</protein>
<dbReference type="InterPro" id="IPR051016">
    <property type="entry name" value="Diverse_Substrate_AcTransf"/>
</dbReference>
<dbReference type="Gene3D" id="3.40.630.30">
    <property type="match status" value="1"/>
</dbReference>
<dbReference type="FunFam" id="3.40.630.30:FF:000064">
    <property type="entry name" value="GNAT family acetyltransferase"/>
    <property type="match status" value="1"/>
</dbReference>
<dbReference type="InterPro" id="IPR016181">
    <property type="entry name" value="Acyl_CoA_acyltransferase"/>
</dbReference>
<comment type="similarity">
    <text evidence="1">Belongs to the acetyltransferase family.</text>
</comment>
<evidence type="ECO:0000256" key="1">
    <source>
        <dbReference type="ARBA" id="ARBA00008694"/>
    </source>
</evidence>
<dbReference type="PANTHER" id="PTHR10545">
    <property type="entry name" value="DIAMINE N-ACETYLTRANSFERASE"/>
    <property type="match status" value="1"/>
</dbReference>